<dbReference type="Gene3D" id="2.20.25.110">
    <property type="entry name" value="S-adenosyl-L-methionine-dependent methyltransferases"/>
    <property type="match status" value="1"/>
</dbReference>
<dbReference type="EC" id="2.1.1.156" evidence="3"/>
<feature type="domain" description="Methyltransferase" evidence="2">
    <location>
        <begin position="42"/>
        <end position="136"/>
    </location>
</feature>
<dbReference type="Pfam" id="PF13649">
    <property type="entry name" value="Methyltransf_25"/>
    <property type="match status" value="1"/>
</dbReference>
<protein>
    <submittedName>
        <fullName evidence="3">Glycine/sarcosine N-methyltransferase</fullName>
        <ecNumber evidence="3">2.1.1.156</ecNumber>
    </submittedName>
</protein>
<evidence type="ECO:0000259" key="2">
    <source>
        <dbReference type="Pfam" id="PF13649"/>
    </source>
</evidence>
<keyword evidence="1 3" id="KW-0808">Transferase</keyword>
<dbReference type="GO" id="GO:0032259">
    <property type="term" value="P:methylation"/>
    <property type="evidence" value="ECO:0007669"/>
    <property type="project" value="UniProtKB-KW"/>
</dbReference>
<dbReference type="InterPro" id="IPR041698">
    <property type="entry name" value="Methyltransf_25"/>
</dbReference>
<dbReference type="PANTHER" id="PTHR43861">
    <property type="entry name" value="TRANS-ACONITATE 2-METHYLTRANSFERASE-RELATED"/>
    <property type="match status" value="1"/>
</dbReference>
<evidence type="ECO:0000256" key="1">
    <source>
        <dbReference type="ARBA" id="ARBA00022679"/>
    </source>
</evidence>
<organism evidence="3">
    <name type="scientific">uncultured Anaerotruncus sp</name>
    <dbReference type="NCBI Taxonomy" id="905011"/>
    <lineage>
        <taxon>Bacteria</taxon>
        <taxon>Bacillati</taxon>
        <taxon>Bacillota</taxon>
        <taxon>Clostridia</taxon>
        <taxon>Eubacteriales</taxon>
        <taxon>Oscillospiraceae</taxon>
        <taxon>Anaerotruncus</taxon>
        <taxon>environmental samples</taxon>
    </lineage>
</organism>
<dbReference type="SUPFAM" id="SSF53335">
    <property type="entry name" value="S-adenosyl-L-methionine-dependent methyltransferases"/>
    <property type="match status" value="1"/>
</dbReference>
<dbReference type="AlphaFoldDB" id="A0A1C6GK80"/>
<dbReference type="CDD" id="cd02440">
    <property type="entry name" value="AdoMet_MTases"/>
    <property type="match status" value="1"/>
</dbReference>
<sequence>MSYYGNFAAFYDAFTDDVDRTSMAAFIAEKLKQNGISGGILLDAGCGTGGLSVLCAQMGFDVIGTDISPEMLQKARERAQQAGVQLLLLNQPLEELDLYGTVRAAICTLDTVNHLTGEQSLRQAFARIGLFLEPGGVFLFDCNTYYKHSQVLGDNAYIYDLGDTYCGWQNTFYPEDNTTDVDLTFFDRQGGSFARYDESFTQYYFTPQQLESALAAAGMRVLQVCGGYRDQPLQKDSQRAVYIASKER</sequence>
<proteinExistence type="predicted"/>
<reference evidence="3" key="1">
    <citation type="submission" date="2015-09" db="EMBL/GenBank/DDBJ databases">
        <authorList>
            <consortium name="Pathogen Informatics"/>
        </authorList>
    </citation>
    <scope>NUCLEOTIDE SEQUENCE</scope>
    <source>
        <strain evidence="3">2789STDY5834896</strain>
    </source>
</reference>
<evidence type="ECO:0000313" key="3">
    <source>
        <dbReference type="EMBL" id="SCJ45699.1"/>
    </source>
</evidence>
<accession>A0A1C6GK80</accession>
<dbReference type="InterPro" id="IPR029063">
    <property type="entry name" value="SAM-dependent_MTases_sf"/>
</dbReference>
<gene>
    <name evidence="3" type="ORF">SAMEA3545359_00424</name>
</gene>
<name>A0A1C6GK80_9FIRM</name>
<dbReference type="Gene3D" id="3.40.50.150">
    <property type="entry name" value="Vaccinia Virus protein VP39"/>
    <property type="match status" value="1"/>
</dbReference>
<keyword evidence="3" id="KW-0489">Methyltransferase</keyword>
<dbReference type="EMBL" id="FMHG01000001">
    <property type="protein sequence ID" value="SCJ45699.1"/>
    <property type="molecule type" value="Genomic_DNA"/>
</dbReference>
<dbReference type="GO" id="GO:0008168">
    <property type="term" value="F:methyltransferase activity"/>
    <property type="evidence" value="ECO:0007669"/>
    <property type="project" value="UniProtKB-KW"/>
</dbReference>